<dbReference type="InterPro" id="IPR036388">
    <property type="entry name" value="WH-like_DNA-bd_sf"/>
</dbReference>
<name>A0A2S3ZZZ0_ARTGL</name>
<dbReference type="InterPro" id="IPR036866">
    <property type="entry name" value="RibonucZ/Hydroxyglut_hydro"/>
</dbReference>
<dbReference type="PANTHER" id="PTHR23131">
    <property type="entry name" value="ENDORIBONUCLEASE LACTB2"/>
    <property type="match status" value="1"/>
</dbReference>
<dbReference type="EMBL" id="PPXC01000002">
    <property type="protein sequence ID" value="POH74845.1"/>
    <property type="molecule type" value="Genomic_DNA"/>
</dbReference>
<organism evidence="2 3">
    <name type="scientific">Arthrobacter glacialis</name>
    <dbReference type="NCBI Taxonomy" id="1664"/>
    <lineage>
        <taxon>Bacteria</taxon>
        <taxon>Bacillati</taxon>
        <taxon>Actinomycetota</taxon>
        <taxon>Actinomycetes</taxon>
        <taxon>Micrococcales</taxon>
        <taxon>Micrococcaceae</taxon>
        <taxon>Arthrobacter</taxon>
    </lineage>
</organism>
<dbReference type="RefSeq" id="WP_103464252.1">
    <property type="nucleotide sequence ID" value="NZ_PPXC01000002.1"/>
</dbReference>
<dbReference type="Gene3D" id="3.60.15.10">
    <property type="entry name" value="Ribonuclease Z/Hydroxyacylglutathione hydrolase-like"/>
    <property type="match status" value="1"/>
</dbReference>
<protein>
    <submittedName>
        <fullName evidence="2">MBL fold metallo-hydrolase</fullName>
    </submittedName>
</protein>
<dbReference type="CDD" id="cd16278">
    <property type="entry name" value="metallo-hydrolase-like_MBL-fold"/>
    <property type="match status" value="1"/>
</dbReference>
<sequence length="276" mass="28458">MSARWERIGSLVRRRRAENPGPMTLDGTNSYVLGVPGAGGVVVVDPGPLLDGHLQALAGAGAVELILITHHHGDHTDGSLALHQLTGAPVRAAQPRYCHAANPLYDGELIQAGGLTITVLATPGHTSDSLCFAVAARDETDAPAMVLTGDTILGQGSTVICYPDGRLGDYLDSLEKLRGWGLEHRTATQAVAALPGHGPVLADLAEAAGAYAQHRAERLAQVRAAVEHLAGKGAPTSTEAVTSIVYGDVPANLQGAAQLSVEAQLDYLRSAGSAGQ</sequence>
<evidence type="ECO:0000313" key="2">
    <source>
        <dbReference type="EMBL" id="POH74845.1"/>
    </source>
</evidence>
<reference evidence="2 3" key="1">
    <citation type="submission" date="2018-01" db="EMBL/GenBank/DDBJ databases">
        <title>Arthrobacter sp. nov., from glaciers in China.</title>
        <authorList>
            <person name="Liu Q."/>
            <person name="Xin Y.-H."/>
        </authorList>
    </citation>
    <scope>NUCLEOTIDE SEQUENCE [LARGE SCALE GENOMIC DNA]</scope>
    <source>
        <strain evidence="2 3">HLT2-12-2</strain>
    </source>
</reference>
<accession>A0A2S3ZZZ0</accession>
<feature type="domain" description="Metallo-beta-lactamase" evidence="1">
    <location>
        <begin position="27"/>
        <end position="197"/>
    </location>
</feature>
<dbReference type="SMART" id="SM00849">
    <property type="entry name" value="Lactamase_B"/>
    <property type="match status" value="1"/>
</dbReference>
<dbReference type="PANTHER" id="PTHR23131:SF0">
    <property type="entry name" value="ENDORIBONUCLEASE LACTB2"/>
    <property type="match status" value="1"/>
</dbReference>
<comment type="caution">
    <text evidence="2">The sequence shown here is derived from an EMBL/GenBank/DDBJ whole genome shotgun (WGS) entry which is preliminary data.</text>
</comment>
<evidence type="ECO:0000313" key="3">
    <source>
        <dbReference type="Proteomes" id="UP000237061"/>
    </source>
</evidence>
<dbReference type="SUPFAM" id="SSF56281">
    <property type="entry name" value="Metallo-hydrolase/oxidoreductase"/>
    <property type="match status" value="1"/>
</dbReference>
<evidence type="ECO:0000259" key="1">
    <source>
        <dbReference type="SMART" id="SM00849"/>
    </source>
</evidence>
<dbReference type="AlphaFoldDB" id="A0A2S3ZZZ0"/>
<dbReference type="Pfam" id="PF00753">
    <property type="entry name" value="Lactamase_B"/>
    <property type="match status" value="1"/>
</dbReference>
<dbReference type="Proteomes" id="UP000237061">
    <property type="component" value="Unassembled WGS sequence"/>
</dbReference>
<gene>
    <name evidence="2" type="ORF">CVS27_02965</name>
</gene>
<keyword evidence="2" id="KW-0378">Hydrolase</keyword>
<dbReference type="GO" id="GO:0016787">
    <property type="term" value="F:hydrolase activity"/>
    <property type="evidence" value="ECO:0007669"/>
    <property type="project" value="UniProtKB-KW"/>
</dbReference>
<dbReference type="InterPro" id="IPR001279">
    <property type="entry name" value="Metallo-B-lactamas"/>
</dbReference>
<keyword evidence="3" id="KW-1185">Reference proteome</keyword>
<proteinExistence type="predicted"/>
<dbReference type="Gene3D" id="1.10.10.10">
    <property type="entry name" value="Winged helix-like DNA-binding domain superfamily/Winged helix DNA-binding domain"/>
    <property type="match status" value="1"/>
</dbReference>
<dbReference type="InterPro" id="IPR050662">
    <property type="entry name" value="Sec-metab_biosynth-thioest"/>
</dbReference>